<evidence type="ECO:0000313" key="1">
    <source>
        <dbReference type="EMBL" id="MBO8431116.1"/>
    </source>
</evidence>
<comment type="caution">
    <text evidence="1">The sequence shown here is derived from an EMBL/GenBank/DDBJ whole genome shotgun (WGS) entry which is preliminary data.</text>
</comment>
<organism evidence="1 2">
    <name type="scientific">Candidatus Scatousia excrementipullorum</name>
    <dbReference type="NCBI Taxonomy" id="2840936"/>
    <lineage>
        <taxon>Bacteria</taxon>
        <taxon>Candidatus Scatousia</taxon>
    </lineage>
</organism>
<dbReference type="Proteomes" id="UP000823632">
    <property type="component" value="Unassembled WGS sequence"/>
</dbReference>
<evidence type="ECO:0000313" key="2">
    <source>
        <dbReference type="Proteomes" id="UP000823632"/>
    </source>
</evidence>
<name>A0A9D9DRB2_9BACT</name>
<sequence>MKITPVQNSTAYTGKIIVPNADENKKVYLMYNKVLDIVKKHQVTANIRNEGIDILPHKSAEKPIMEKLKELHIKFFNSDKK</sequence>
<gene>
    <name evidence="1" type="ORF">IAC76_06980</name>
</gene>
<dbReference type="EMBL" id="JADIND010000152">
    <property type="protein sequence ID" value="MBO8431116.1"/>
    <property type="molecule type" value="Genomic_DNA"/>
</dbReference>
<dbReference type="AlphaFoldDB" id="A0A9D9DRB2"/>
<reference evidence="1" key="1">
    <citation type="submission" date="2020-10" db="EMBL/GenBank/DDBJ databases">
        <authorList>
            <person name="Gilroy R."/>
        </authorList>
    </citation>
    <scope>NUCLEOTIDE SEQUENCE</scope>
    <source>
        <strain evidence="1">10192</strain>
    </source>
</reference>
<accession>A0A9D9DRB2</accession>
<protein>
    <submittedName>
        <fullName evidence="1">Uncharacterized protein</fullName>
    </submittedName>
</protein>
<reference evidence="1" key="2">
    <citation type="journal article" date="2021" name="PeerJ">
        <title>Extensive microbial diversity within the chicken gut microbiome revealed by metagenomics and culture.</title>
        <authorList>
            <person name="Gilroy R."/>
            <person name="Ravi A."/>
            <person name="Getino M."/>
            <person name="Pursley I."/>
            <person name="Horton D.L."/>
            <person name="Alikhan N.F."/>
            <person name="Baker D."/>
            <person name="Gharbi K."/>
            <person name="Hall N."/>
            <person name="Watson M."/>
            <person name="Adriaenssens E.M."/>
            <person name="Foster-Nyarko E."/>
            <person name="Jarju S."/>
            <person name="Secka A."/>
            <person name="Antonio M."/>
            <person name="Oren A."/>
            <person name="Chaudhuri R.R."/>
            <person name="La Ragione R."/>
            <person name="Hildebrand F."/>
            <person name="Pallen M.J."/>
        </authorList>
    </citation>
    <scope>NUCLEOTIDE SEQUENCE</scope>
    <source>
        <strain evidence="1">10192</strain>
    </source>
</reference>
<proteinExistence type="predicted"/>